<evidence type="ECO:0000259" key="5">
    <source>
        <dbReference type="Pfam" id="PF24096"/>
    </source>
</evidence>
<evidence type="ECO:0000259" key="2">
    <source>
        <dbReference type="Pfam" id="PF12770"/>
    </source>
</evidence>
<comment type="caution">
    <text evidence="6">The sequence shown here is derived from an EMBL/GenBank/DDBJ whole genome shotgun (WGS) entry which is preliminary data.</text>
</comment>
<dbReference type="eggNOG" id="COG4995">
    <property type="taxonomic scope" value="Bacteria"/>
</dbReference>
<dbReference type="Pfam" id="PF24063">
    <property type="entry name" value="DUF7363"/>
    <property type="match status" value="1"/>
</dbReference>
<feature type="domain" description="DUF7362" evidence="3">
    <location>
        <begin position="8"/>
        <end position="187"/>
    </location>
</feature>
<feature type="domain" description="DUF7379" evidence="5">
    <location>
        <begin position="239"/>
        <end position="432"/>
    </location>
</feature>
<dbReference type="Pfam" id="PF24062">
    <property type="entry name" value="DUF7362"/>
    <property type="match status" value="1"/>
</dbReference>
<dbReference type="PATRIC" id="fig|1386089.3.peg.3228"/>
<dbReference type="InterPro" id="IPR024983">
    <property type="entry name" value="CHAT_dom"/>
</dbReference>
<keyword evidence="7" id="KW-1185">Reference proteome</keyword>
<evidence type="ECO:0000256" key="1">
    <source>
        <dbReference type="SAM" id="MobiDB-lite"/>
    </source>
</evidence>
<dbReference type="Proteomes" id="UP000019489">
    <property type="component" value="Unassembled WGS sequence"/>
</dbReference>
<organism evidence="6 7">
    <name type="scientific">Intrasporangium oryzae NRRL B-24470</name>
    <dbReference type="NCBI Taxonomy" id="1386089"/>
    <lineage>
        <taxon>Bacteria</taxon>
        <taxon>Bacillati</taxon>
        <taxon>Actinomycetota</taxon>
        <taxon>Actinomycetes</taxon>
        <taxon>Micrococcales</taxon>
        <taxon>Intrasporangiaceae</taxon>
        <taxon>Intrasporangium</taxon>
    </lineage>
</organism>
<reference evidence="6 7" key="1">
    <citation type="submission" date="2013-08" db="EMBL/GenBank/DDBJ databases">
        <title>Intrasporangium oryzae NRRL B-24470.</title>
        <authorList>
            <person name="Liu H."/>
            <person name="Wang G."/>
        </authorList>
    </citation>
    <scope>NUCLEOTIDE SEQUENCE [LARGE SCALE GENOMIC DNA]</scope>
    <source>
        <strain evidence="6 7">NRRL B-24470</strain>
    </source>
</reference>
<feature type="domain" description="CHAT" evidence="2">
    <location>
        <begin position="898"/>
        <end position="1056"/>
    </location>
</feature>
<name>W9G367_9MICO</name>
<feature type="region of interest" description="Disordered" evidence="1">
    <location>
        <begin position="1"/>
        <end position="39"/>
    </location>
</feature>
<accession>W9G367</accession>
<evidence type="ECO:0000259" key="4">
    <source>
        <dbReference type="Pfam" id="PF24063"/>
    </source>
</evidence>
<dbReference type="Gene3D" id="3.40.50.1820">
    <property type="entry name" value="alpha/beta hydrolase"/>
    <property type="match status" value="1"/>
</dbReference>
<dbReference type="InterPro" id="IPR055786">
    <property type="entry name" value="DUF7362"/>
</dbReference>
<protein>
    <submittedName>
        <fullName evidence="6">Uncharacterized protein</fullName>
    </submittedName>
</protein>
<dbReference type="EMBL" id="AWSA01000040">
    <property type="protein sequence ID" value="EWT00531.1"/>
    <property type="molecule type" value="Genomic_DNA"/>
</dbReference>
<dbReference type="AlphaFoldDB" id="W9G367"/>
<dbReference type="eggNOG" id="COG1075">
    <property type="taxonomic scope" value="Bacteria"/>
</dbReference>
<evidence type="ECO:0000313" key="7">
    <source>
        <dbReference type="Proteomes" id="UP000019489"/>
    </source>
</evidence>
<dbReference type="InterPro" id="IPR055803">
    <property type="entry name" value="DUF7379"/>
</dbReference>
<gene>
    <name evidence="6" type="ORF">N865_14760</name>
</gene>
<dbReference type="InterPro" id="IPR029058">
    <property type="entry name" value="AB_hydrolase_fold"/>
</dbReference>
<dbReference type="STRING" id="1386089.N865_14760"/>
<dbReference type="SUPFAM" id="SSF53474">
    <property type="entry name" value="alpha/beta-Hydrolases"/>
    <property type="match status" value="1"/>
</dbReference>
<dbReference type="Pfam" id="PF12770">
    <property type="entry name" value="CHAT"/>
    <property type="match status" value="1"/>
</dbReference>
<evidence type="ECO:0000313" key="6">
    <source>
        <dbReference type="EMBL" id="EWT00531.1"/>
    </source>
</evidence>
<feature type="region of interest" description="Disordered" evidence="1">
    <location>
        <begin position="547"/>
        <end position="566"/>
    </location>
</feature>
<dbReference type="RefSeq" id="WP_034808153.1">
    <property type="nucleotide sequence ID" value="NZ_AWSA01000040.1"/>
</dbReference>
<dbReference type="OrthoDB" id="8773014at2"/>
<dbReference type="InterPro" id="IPR055787">
    <property type="entry name" value="DUF7363"/>
</dbReference>
<evidence type="ECO:0000259" key="3">
    <source>
        <dbReference type="Pfam" id="PF24062"/>
    </source>
</evidence>
<feature type="domain" description="DUF7363" evidence="4">
    <location>
        <begin position="580"/>
        <end position="685"/>
    </location>
</feature>
<proteinExistence type="predicted"/>
<sequence length="1077" mass="115104">MPSTSFAGGALRVTTPPSYSASRVGADADRALPGEPGSEVATGRSVLLEALADVDLEVVDRVELAPRVTRDLDAAPPANRRGHVRLDVDVAAGEDAVVLVERDGVYSWHLPANPVDRTRDLEPGPRTAHFEIDVQPARPSRRPAGERAKAQVRARVRGLEVEAGAPRTRGLLGDLVHGTAQAIVFRFAASALLKSATQAMEAHVRPGLVRITGSDVTAWTPFERLDELDLPTDRAVRLLLFVHGTFSSTVGAFAPLALVPGAEGFVETLVSAYDAVIGFDHKTLTLDPKANAEDLLQRLASHHPRSDLVIDIITHSRGGLVTRAFAEDVLPSSSWPGTVDRIVFVAATNGGTHLADPKRWSDLVDVYTNLAAVGAGVLSLLPGGAPVGAVVGATVKGIGAFVKYLVSYAAKSDDVPGLQAMMPDGAFVAWINADQPGQPKPGTDWFVVSSDFHVELFDDHHSPQEFPRELVAQLAEGFMDQIFEDANDLVVDTASMAAIGLPAGGFVKDSLALGANEVVYHTNYFGQLKVIEAIAGWLPLGMGAGGGESAERDLEMAEPPAAPDELTEGPDELIEAQLGAEMPAAVVSGEDFTLRVRLARTALTPSVGTSHAEQEVHLDAERPVTVQVFGKANATVADPDTKVFGLPSGDWTSELSFTVRAIAAGPVTLLVVVRQGAVPIANLSLEGTALEPDATAFLGPGGIVKAVVHTGIDAPELDGLACLDIVECRLPGGERVYHYAVRLVRGEPAETFTSAPVLDRDGFVRDRVAAVEATLRDEGMGEGERLSALQDIGTQLFDQFFPEPMQAYLWAHRDKVADLIVYTDEPYVPWELVHLKQPRGKRGTKPRFLAQGGLVRWQLGSFPPRRVRVRTGRVRSICPVYADPMFDNREGVAEQEFLVARLGAKPVTATPRGVEQLLRSGRFDVLHFSGHGAARSDDIADAKVLLKGRKRGRTVEPQYLSATAVSENVDWTDSRDGGPLVVLNACQTGRSGELCTTVGGFAKAFLDAGAAAFVSCLWSVREQPARVFVETLYEELLAGRTMAAASTSARRAAREAGDPTWLAFVVYARPDAVLVRT</sequence>
<dbReference type="Pfam" id="PF24096">
    <property type="entry name" value="DUF7379"/>
    <property type="match status" value="1"/>
</dbReference>